<dbReference type="InterPro" id="IPR036865">
    <property type="entry name" value="CRAL-TRIO_dom_sf"/>
</dbReference>
<dbReference type="Gene3D" id="3.40.525.10">
    <property type="entry name" value="CRAL-TRIO lipid binding domain"/>
    <property type="match status" value="1"/>
</dbReference>
<evidence type="ECO:0000313" key="3">
    <source>
        <dbReference type="Proteomes" id="UP001458880"/>
    </source>
</evidence>
<keyword evidence="3" id="KW-1185">Reference proteome</keyword>
<dbReference type="InterPro" id="IPR011074">
    <property type="entry name" value="CRAL/TRIO_N_dom"/>
</dbReference>
<dbReference type="PRINTS" id="PR00180">
    <property type="entry name" value="CRETINALDHBP"/>
</dbReference>
<accession>A0AAW1LFT7</accession>
<dbReference type="CDD" id="cd00170">
    <property type="entry name" value="SEC14"/>
    <property type="match status" value="1"/>
</dbReference>
<comment type="caution">
    <text evidence="2">The sequence shown here is derived from an EMBL/GenBank/DDBJ whole genome shotgun (WGS) entry which is preliminary data.</text>
</comment>
<dbReference type="SMART" id="SM01100">
    <property type="entry name" value="CRAL_TRIO_N"/>
    <property type="match status" value="1"/>
</dbReference>
<reference evidence="2 3" key="1">
    <citation type="journal article" date="2024" name="BMC Genomics">
        <title>De novo assembly and annotation of Popillia japonica's genome with initial clues to its potential as an invasive pest.</title>
        <authorList>
            <person name="Cucini C."/>
            <person name="Boschi S."/>
            <person name="Funari R."/>
            <person name="Cardaioli E."/>
            <person name="Iannotti N."/>
            <person name="Marturano G."/>
            <person name="Paoli F."/>
            <person name="Bruttini M."/>
            <person name="Carapelli A."/>
            <person name="Frati F."/>
            <person name="Nardi F."/>
        </authorList>
    </citation>
    <scope>NUCLEOTIDE SEQUENCE [LARGE SCALE GENOMIC DNA]</scope>
    <source>
        <strain evidence="2">DMR45628</strain>
    </source>
</reference>
<dbReference type="SUPFAM" id="SSF52087">
    <property type="entry name" value="CRAL/TRIO domain"/>
    <property type="match status" value="1"/>
</dbReference>
<name>A0AAW1LFT7_POPJA</name>
<evidence type="ECO:0000259" key="1">
    <source>
        <dbReference type="PROSITE" id="PS50191"/>
    </source>
</evidence>
<dbReference type="GO" id="GO:1902936">
    <property type="term" value="F:phosphatidylinositol bisphosphate binding"/>
    <property type="evidence" value="ECO:0007669"/>
    <property type="project" value="TreeGrafter"/>
</dbReference>
<dbReference type="PANTHER" id="PTHR10174:SF224">
    <property type="entry name" value="RETINOL-BINDING PROTEIN PINTA"/>
    <property type="match status" value="1"/>
</dbReference>
<dbReference type="Gene3D" id="1.20.5.1200">
    <property type="entry name" value="Alpha-tocopherol transfer"/>
    <property type="match status" value="1"/>
</dbReference>
<dbReference type="InterPro" id="IPR001251">
    <property type="entry name" value="CRAL-TRIO_dom"/>
</dbReference>
<dbReference type="EMBL" id="JASPKY010000121">
    <property type="protein sequence ID" value="KAK9732179.1"/>
    <property type="molecule type" value="Genomic_DNA"/>
</dbReference>
<dbReference type="SMART" id="SM00516">
    <property type="entry name" value="SEC14"/>
    <property type="match status" value="1"/>
</dbReference>
<dbReference type="InterPro" id="IPR036273">
    <property type="entry name" value="CRAL/TRIO_N_dom_sf"/>
</dbReference>
<proteinExistence type="predicted"/>
<dbReference type="SUPFAM" id="SSF46938">
    <property type="entry name" value="CRAL/TRIO N-terminal domain"/>
    <property type="match status" value="1"/>
</dbReference>
<dbReference type="Proteomes" id="UP001458880">
    <property type="component" value="Unassembled WGS sequence"/>
</dbReference>
<organism evidence="2 3">
    <name type="scientific">Popillia japonica</name>
    <name type="common">Japanese beetle</name>
    <dbReference type="NCBI Taxonomy" id="7064"/>
    <lineage>
        <taxon>Eukaryota</taxon>
        <taxon>Metazoa</taxon>
        <taxon>Ecdysozoa</taxon>
        <taxon>Arthropoda</taxon>
        <taxon>Hexapoda</taxon>
        <taxon>Insecta</taxon>
        <taxon>Pterygota</taxon>
        <taxon>Neoptera</taxon>
        <taxon>Endopterygota</taxon>
        <taxon>Coleoptera</taxon>
        <taxon>Polyphaga</taxon>
        <taxon>Scarabaeiformia</taxon>
        <taxon>Scarabaeidae</taxon>
        <taxon>Rutelinae</taxon>
        <taxon>Popillia</taxon>
    </lineage>
</organism>
<protein>
    <submittedName>
        <fullName evidence="2">CRAL/TRIO domain</fullName>
    </submittedName>
</protein>
<feature type="domain" description="CRAL-TRIO" evidence="1">
    <location>
        <begin position="88"/>
        <end position="255"/>
    </location>
</feature>
<dbReference type="Pfam" id="PF00650">
    <property type="entry name" value="CRAL_TRIO"/>
    <property type="match status" value="1"/>
</dbReference>
<dbReference type="PROSITE" id="PS50191">
    <property type="entry name" value="CRAL_TRIO"/>
    <property type="match status" value="1"/>
</dbReference>
<dbReference type="AlphaFoldDB" id="A0AAW1LFT7"/>
<gene>
    <name evidence="2" type="ORF">QE152_g12996</name>
</gene>
<sequence length="283" mass="33182">MSTYKFTLSDADEKFAINVLNETYETRAKSLEEIKKWLMENPNISGKLDDLNILAFLRGCKFCLDKTKEKIQNYYEMRSKVPEWFANRDPLLPQIDELARLGVFVPLRQFQDNKHVVIIRTAVHDPRKHKQDDVFKVGKMILDLLGCENERLQIYGIIAIFDMQGISVAHARQLPPSKIKKAVHAWQNYHCRPKQLEFINAPVYINVLLNVFKGFMSKKLKGRVRVHFSGLNTLQDVINKNILPIEYGGTDGTIDDHINLWHKRLVQSREWFRQDEMYRSILH</sequence>
<dbReference type="PANTHER" id="PTHR10174">
    <property type="entry name" value="ALPHA-TOCOPHEROL TRANSFER PROTEIN-RELATED"/>
    <property type="match status" value="1"/>
</dbReference>
<dbReference type="Gene3D" id="1.10.8.20">
    <property type="entry name" value="N-terminal domain of phosphatidylinositol transfer protein sec14p"/>
    <property type="match status" value="1"/>
</dbReference>
<evidence type="ECO:0000313" key="2">
    <source>
        <dbReference type="EMBL" id="KAK9732179.1"/>
    </source>
</evidence>
<dbReference type="GO" id="GO:0016020">
    <property type="term" value="C:membrane"/>
    <property type="evidence" value="ECO:0007669"/>
    <property type="project" value="TreeGrafter"/>
</dbReference>